<dbReference type="Gene3D" id="1.10.10.60">
    <property type="entry name" value="Homeodomain-like"/>
    <property type="match status" value="1"/>
</dbReference>
<comment type="caution">
    <text evidence="6">The sequence shown here is derived from an EMBL/GenBank/DDBJ whole genome shotgun (WGS) entry which is preliminary data.</text>
</comment>
<organism evidence="6 7">
    <name type="scientific">Cupriavidus cauae</name>
    <dbReference type="NCBI Taxonomy" id="2608999"/>
    <lineage>
        <taxon>Bacteria</taxon>
        <taxon>Pseudomonadati</taxon>
        <taxon>Pseudomonadota</taxon>
        <taxon>Betaproteobacteria</taxon>
        <taxon>Burkholderiales</taxon>
        <taxon>Burkholderiaceae</taxon>
        <taxon>Cupriavidus</taxon>
    </lineage>
</organism>
<dbReference type="PANTHER" id="PTHR47506">
    <property type="entry name" value="TRANSCRIPTIONAL REGULATORY PROTEIN"/>
    <property type="match status" value="1"/>
</dbReference>
<name>A0A5M8AF15_9BURK</name>
<protein>
    <submittedName>
        <fullName evidence="6">TetR/AcrR family transcriptional regulator</fullName>
    </submittedName>
</protein>
<dbReference type="Pfam" id="PF00440">
    <property type="entry name" value="TetR_N"/>
    <property type="match status" value="1"/>
</dbReference>
<evidence type="ECO:0000313" key="7">
    <source>
        <dbReference type="Proteomes" id="UP000324324"/>
    </source>
</evidence>
<feature type="DNA-binding region" description="H-T-H motif" evidence="4">
    <location>
        <begin position="32"/>
        <end position="51"/>
    </location>
</feature>
<dbReference type="SUPFAM" id="SSF46689">
    <property type="entry name" value="Homeodomain-like"/>
    <property type="match status" value="1"/>
</dbReference>
<evidence type="ECO:0000256" key="2">
    <source>
        <dbReference type="ARBA" id="ARBA00023125"/>
    </source>
</evidence>
<keyword evidence="2 4" id="KW-0238">DNA-binding</keyword>
<dbReference type="InterPro" id="IPR036271">
    <property type="entry name" value="Tet_transcr_reg_TetR-rel_C_sf"/>
</dbReference>
<dbReference type="InterPro" id="IPR009057">
    <property type="entry name" value="Homeodomain-like_sf"/>
</dbReference>
<dbReference type="Gene3D" id="1.10.357.10">
    <property type="entry name" value="Tetracycline Repressor, domain 2"/>
    <property type="match status" value="1"/>
</dbReference>
<dbReference type="InterPro" id="IPR001647">
    <property type="entry name" value="HTH_TetR"/>
</dbReference>
<dbReference type="GO" id="GO:0003677">
    <property type="term" value="F:DNA binding"/>
    <property type="evidence" value="ECO:0007669"/>
    <property type="project" value="UniProtKB-UniRule"/>
</dbReference>
<evidence type="ECO:0000256" key="4">
    <source>
        <dbReference type="PROSITE-ProRule" id="PRU00335"/>
    </source>
</evidence>
<keyword evidence="3" id="KW-0804">Transcription</keyword>
<gene>
    <name evidence="6" type="ORF">F1599_16910</name>
</gene>
<sequence>MRVSRAQAEENRRRVVETSSRLFREHGFDGIGIADLMKAAGLTQGGFYKQFASKEGLAREASEQALEENLAFWQRMREQGGEQAFAAFVERYLSATHRDAADRGCLLAACSGHTRHRAQPVRAVFSKAVEDYAGLLTEMKRQAGVEMSRPEALAVLSQIVGALMLSRAVDEPALSDEILQAAVARLTDDRR</sequence>
<evidence type="ECO:0000256" key="1">
    <source>
        <dbReference type="ARBA" id="ARBA00023015"/>
    </source>
</evidence>
<dbReference type="AlphaFoldDB" id="A0A5M8AF15"/>
<dbReference type="SUPFAM" id="SSF48498">
    <property type="entry name" value="Tetracyclin repressor-like, C-terminal domain"/>
    <property type="match status" value="1"/>
</dbReference>
<evidence type="ECO:0000256" key="3">
    <source>
        <dbReference type="ARBA" id="ARBA00023163"/>
    </source>
</evidence>
<evidence type="ECO:0000259" key="5">
    <source>
        <dbReference type="PROSITE" id="PS50977"/>
    </source>
</evidence>
<reference evidence="6 7" key="1">
    <citation type="submission" date="2019-09" db="EMBL/GenBank/DDBJ databases">
        <title>Isolation of a novel species in the genus Cupriavidus from patients with sepsis using whole genome sequencing.</title>
        <authorList>
            <person name="Kweon O.J."/>
            <person name="Lee M.-K."/>
        </authorList>
    </citation>
    <scope>NUCLEOTIDE SEQUENCE [LARGE SCALE GENOMIC DNA]</scope>
    <source>
        <strain evidence="6 7">MKL-01</strain>
    </source>
</reference>
<dbReference type="PANTHER" id="PTHR47506:SF7">
    <property type="entry name" value="TRANSCRIPTIONAL REGULATORY PROTEIN"/>
    <property type="match status" value="1"/>
</dbReference>
<accession>A0A5M8AF15</accession>
<proteinExistence type="predicted"/>
<feature type="domain" description="HTH tetR-type" evidence="5">
    <location>
        <begin position="9"/>
        <end position="69"/>
    </location>
</feature>
<keyword evidence="1" id="KW-0805">Transcription regulation</keyword>
<dbReference type="EMBL" id="VWRN01000045">
    <property type="protein sequence ID" value="KAA6120841.1"/>
    <property type="molecule type" value="Genomic_DNA"/>
</dbReference>
<keyword evidence="7" id="KW-1185">Reference proteome</keyword>
<evidence type="ECO:0000313" key="6">
    <source>
        <dbReference type="EMBL" id="KAA6120841.1"/>
    </source>
</evidence>
<dbReference type="PROSITE" id="PS50977">
    <property type="entry name" value="HTH_TETR_2"/>
    <property type="match status" value="1"/>
</dbReference>
<dbReference type="RefSeq" id="WP_150083835.1">
    <property type="nucleotide sequence ID" value="NZ_VWRN01000045.1"/>
</dbReference>
<dbReference type="PRINTS" id="PR00455">
    <property type="entry name" value="HTHTETR"/>
</dbReference>
<dbReference type="Proteomes" id="UP000324324">
    <property type="component" value="Unassembled WGS sequence"/>
</dbReference>